<dbReference type="EMBL" id="HBFC01003027">
    <property type="protein sequence ID" value="CAD8698916.1"/>
    <property type="molecule type" value="Transcribed_RNA"/>
</dbReference>
<dbReference type="AlphaFoldDB" id="A0A7S0S8L4"/>
<sequence length="304" mass="32217">MHALSALRGAVRRAVVQRPPSGCRAAYRGFASGDDATVIDTAGMPLSPEELQSHLMDSIQSSASTDLQLPDKSARSNMWARILRSGTPLRQDPWPHPSGAATFWLLRHADAPAYTNVAAGDVDPFDPAEQMGGEGSNATVIAVLVQQTDPFHVLYGASIHPALPTTAATSLVQAAAATIAPERCEALVSLPGLCAWVRDGERWNDAGMLAACGEESAAAARAVALNQPRPGHSVLGPGTFNAAETAWMFLANQYVDSNDELLEEMMMYKTVLGAGTWNIQHLADTDPEYMVLAGGATAIFEPKP</sequence>
<name>A0A7S0S8L4_9CHLO</name>
<evidence type="ECO:0000313" key="1">
    <source>
        <dbReference type="EMBL" id="CAD8698916.1"/>
    </source>
</evidence>
<protein>
    <submittedName>
        <fullName evidence="1">Uncharacterized protein</fullName>
    </submittedName>
</protein>
<accession>A0A7S0S8L4</accession>
<organism evidence="1">
    <name type="scientific">Mantoniella antarctica</name>
    <dbReference type="NCBI Taxonomy" id="81844"/>
    <lineage>
        <taxon>Eukaryota</taxon>
        <taxon>Viridiplantae</taxon>
        <taxon>Chlorophyta</taxon>
        <taxon>Mamiellophyceae</taxon>
        <taxon>Mamiellales</taxon>
        <taxon>Mamiellaceae</taxon>
        <taxon>Mantoniella</taxon>
    </lineage>
</organism>
<proteinExistence type="predicted"/>
<reference evidence="1" key="1">
    <citation type="submission" date="2021-01" db="EMBL/GenBank/DDBJ databases">
        <authorList>
            <person name="Corre E."/>
            <person name="Pelletier E."/>
            <person name="Niang G."/>
            <person name="Scheremetjew M."/>
            <person name="Finn R."/>
            <person name="Kale V."/>
            <person name="Holt S."/>
            <person name="Cochrane G."/>
            <person name="Meng A."/>
            <person name="Brown T."/>
            <person name="Cohen L."/>
        </authorList>
    </citation>
    <scope>NUCLEOTIDE SEQUENCE</scope>
    <source>
        <strain evidence="1">SL-175</strain>
    </source>
</reference>
<gene>
    <name evidence="1" type="ORF">MANT1106_LOCUS1597</name>
</gene>